<evidence type="ECO:0000256" key="4">
    <source>
        <dbReference type="ARBA" id="ARBA00012180"/>
    </source>
</evidence>
<evidence type="ECO:0000313" key="13">
    <source>
        <dbReference type="Proteomes" id="UP000320762"/>
    </source>
</evidence>
<keyword evidence="13" id="KW-1185">Reference proteome</keyword>
<proteinExistence type="inferred from homology"/>
<organism evidence="12 13">
    <name type="scientific">Schizophyllum amplum</name>
    <dbReference type="NCBI Taxonomy" id="97359"/>
    <lineage>
        <taxon>Eukaryota</taxon>
        <taxon>Fungi</taxon>
        <taxon>Dikarya</taxon>
        <taxon>Basidiomycota</taxon>
        <taxon>Agaricomycotina</taxon>
        <taxon>Agaricomycetes</taxon>
        <taxon>Agaricomycetidae</taxon>
        <taxon>Agaricales</taxon>
        <taxon>Schizophyllaceae</taxon>
        <taxon>Schizophyllum</taxon>
    </lineage>
</organism>
<keyword evidence="9" id="KW-0460">Magnesium</keyword>
<dbReference type="GO" id="GO:0043137">
    <property type="term" value="P:DNA replication, removal of RNA primer"/>
    <property type="evidence" value="ECO:0007669"/>
    <property type="project" value="TreeGrafter"/>
</dbReference>
<evidence type="ECO:0000259" key="11">
    <source>
        <dbReference type="PROSITE" id="PS50879"/>
    </source>
</evidence>
<dbReference type="InterPro" id="IPR037056">
    <property type="entry name" value="RNase_H1_N_sf"/>
</dbReference>
<dbReference type="InterPro" id="IPR012337">
    <property type="entry name" value="RNaseH-like_sf"/>
</dbReference>
<dbReference type="SUPFAM" id="SSF53098">
    <property type="entry name" value="Ribonuclease H-like"/>
    <property type="match status" value="1"/>
</dbReference>
<evidence type="ECO:0000256" key="1">
    <source>
        <dbReference type="ARBA" id="ARBA00000077"/>
    </source>
</evidence>
<feature type="region of interest" description="Disordered" evidence="10">
    <location>
        <begin position="282"/>
        <end position="331"/>
    </location>
</feature>
<gene>
    <name evidence="12" type="ORF">BD626DRAFT_501745</name>
</gene>
<protein>
    <recommendedName>
        <fullName evidence="4">ribonuclease H</fullName>
        <ecNumber evidence="4">3.1.26.4</ecNumber>
    </recommendedName>
</protein>
<dbReference type="InterPro" id="IPR011320">
    <property type="entry name" value="RNase_H1_N"/>
</dbReference>
<keyword evidence="5" id="KW-0540">Nuclease</keyword>
<dbReference type="EMBL" id="VDMD01000016">
    <property type="protein sequence ID" value="TRM61653.1"/>
    <property type="molecule type" value="Genomic_DNA"/>
</dbReference>
<dbReference type="OrthoDB" id="245563at2759"/>
<evidence type="ECO:0000256" key="2">
    <source>
        <dbReference type="ARBA" id="ARBA00001946"/>
    </source>
</evidence>
<feature type="compositionally biased region" description="Pro residues" evidence="10">
    <location>
        <begin position="68"/>
        <end position="77"/>
    </location>
</feature>
<dbReference type="Gene3D" id="3.40.970.10">
    <property type="entry name" value="Ribonuclease H1, N-terminal domain"/>
    <property type="match status" value="1"/>
</dbReference>
<evidence type="ECO:0000256" key="10">
    <source>
        <dbReference type="SAM" id="MobiDB-lite"/>
    </source>
</evidence>
<evidence type="ECO:0000256" key="9">
    <source>
        <dbReference type="ARBA" id="ARBA00022842"/>
    </source>
</evidence>
<comment type="similarity">
    <text evidence="3">Belongs to the RNase H family.</text>
</comment>
<dbReference type="Pfam" id="PF00075">
    <property type="entry name" value="RNase_H"/>
    <property type="match status" value="1"/>
</dbReference>
<dbReference type="AlphaFoldDB" id="A0A550CA43"/>
<feature type="region of interest" description="Disordered" evidence="10">
    <location>
        <begin position="68"/>
        <end position="95"/>
    </location>
</feature>
<feature type="compositionally biased region" description="Basic and acidic residues" evidence="10">
    <location>
        <begin position="292"/>
        <end position="309"/>
    </location>
</feature>
<dbReference type="Gene3D" id="3.30.420.10">
    <property type="entry name" value="Ribonuclease H-like superfamily/Ribonuclease H"/>
    <property type="match status" value="1"/>
</dbReference>
<keyword evidence="7" id="KW-0255">Endonuclease</keyword>
<keyword evidence="8" id="KW-0378">Hydrolase</keyword>
<dbReference type="CDD" id="cd09280">
    <property type="entry name" value="RNase_HI_eukaryote_like"/>
    <property type="match status" value="1"/>
</dbReference>
<dbReference type="Pfam" id="PF01693">
    <property type="entry name" value="Cauli_VI"/>
    <property type="match status" value="1"/>
</dbReference>
<dbReference type="GO" id="GO:0046872">
    <property type="term" value="F:metal ion binding"/>
    <property type="evidence" value="ECO:0007669"/>
    <property type="project" value="UniProtKB-KW"/>
</dbReference>
<sequence length="399" mass="43112">MAFKGTKSKAKFYAVHKGHHTGIFDTWSECELHVKGFAGAIYKAFPTRMEAETFVQYGLGGGGAVPAPAPGPAPATPVPSSSRAAGKRPASAMQAEAQSDAEWDAVYTDGACSGNGKVGSVAGVGVWYGVNDERNLSERCPGDQTNNRAELIAIARVLEEHPYKRDRPLKILTDSKYSIQCFRDWLPGWRRRGWIKADGKPVLNVGIIKYIDALLELRSKLGHKIRMEHVRGHQGIEGNEGADKLAVAGCRYPAQGERDWDALEDGVRAKIAAADARIAASRAPVEVAEATPEPRAKFQRVDSSGERRSSGVASAQHLWQIQPPETPARKAVISPEEINPADYEGCFEDDEQQLLEEVNSPDPPRTAGRVSAAEITSADLEAFASGLLDDDDLAAELSD</sequence>
<evidence type="ECO:0000256" key="5">
    <source>
        <dbReference type="ARBA" id="ARBA00022722"/>
    </source>
</evidence>
<dbReference type="InterPro" id="IPR036397">
    <property type="entry name" value="RNaseH_sf"/>
</dbReference>
<dbReference type="SUPFAM" id="SSF55658">
    <property type="entry name" value="L9 N-domain-like"/>
    <property type="match status" value="1"/>
</dbReference>
<dbReference type="FunFam" id="3.40.970.10:FF:000001">
    <property type="entry name" value="Ribonuclease H1"/>
    <property type="match status" value="1"/>
</dbReference>
<keyword evidence="6" id="KW-0479">Metal-binding</keyword>
<dbReference type="GO" id="GO:0004523">
    <property type="term" value="F:RNA-DNA hybrid ribonuclease activity"/>
    <property type="evidence" value="ECO:0007669"/>
    <property type="project" value="UniProtKB-EC"/>
</dbReference>
<comment type="catalytic activity">
    <reaction evidence="1">
        <text>Endonucleolytic cleavage to 5'-phosphomonoester.</text>
        <dbReference type="EC" id="3.1.26.4"/>
    </reaction>
</comment>
<dbReference type="InterPro" id="IPR002156">
    <property type="entry name" value="RNaseH_domain"/>
</dbReference>
<reference evidence="12 13" key="1">
    <citation type="journal article" date="2019" name="New Phytol.">
        <title>Comparative genomics reveals unique wood-decay strategies and fruiting body development in the Schizophyllaceae.</title>
        <authorList>
            <person name="Almasi E."/>
            <person name="Sahu N."/>
            <person name="Krizsan K."/>
            <person name="Balint B."/>
            <person name="Kovacs G.M."/>
            <person name="Kiss B."/>
            <person name="Cseklye J."/>
            <person name="Drula E."/>
            <person name="Henrissat B."/>
            <person name="Nagy I."/>
            <person name="Chovatia M."/>
            <person name="Adam C."/>
            <person name="LaButti K."/>
            <person name="Lipzen A."/>
            <person name="Riley R."/>
            <person name="Grigoriev I.V."/>
            <person name="Nagy L.G."/>
        </authorList>
    </citation>
    <scope>NUCLEOTIDE SEQUENCE [LARGE SCALE GENOMIC DNA]</scope>
    <source>
        <strain evidence="12 13">NL-1724</strain>
    </source>
</reference>
<accession>A0A550CA43</accession>
<evidence type="ECO:0000256" key="6">
    <source>
        <dbReference type="ARBA" id="ARBA00022723"/>
    </source>
</evidence>
<name>A0A550CA43_9AGAR</name>
<dbReference type="Proteomes" id="UP000320762">
    <property type="component" value="Unassembled WGS sequence"/>
</dbReference>
<dbReference type="PANTHER" id="PTHR10642:SF26">
    <property type="entry name" value="RIBONUCLEASE H1"/>
    <property type="match status" value="1"/>
</dbReference>
<evidence type="ECO:0000256" key="3">
    <source>
        <dbReference type="ARBA" id="ARBA00005300"/>
    </source>
</evidence>
<dbReference type="InterPro" id="IPR009027">
    <property type="entry name" value="Ribosomal_bL9/RNase_H1_N"/>
</dbReference>
<feature type="domain" description="RNase H type-1" evidence="11">
    <location>
        <begin position="100"/>
        <end position="251"/>
    </location>
</feature>
<dbReference type="STRING" id="97359.A0A550CA43"/>
<evidence type="ECO:0000313" key="12">
    <source>
        <dbReference type="EMBL" id="TRM61653.1"/>
    </source>
</evidence>
<comment type="caution">
    <text evidence="12">The sequence shown here is derived from an EMBL/GenBank/DDBJ whole genome shotgun (WGS) entry which is preliminary data.</text>
</comment>
<evidence type="ECO:0000256" key="7">
    <source>
        <dbReference type="ARBA" id="ARBA00022759"/>
    </source>
</evidence>
<dbReference type="EC" id="3.1.26.4" evidence="4"/>
<evidence type="ECO:0000256" key="8">
    <source>
        <dbReference type="ARBA" id="ARBA00022801"/>
    </source>
</evidence>
<dbReference type="GO" id="GO:0003676">
    <property type="term" value="F:nucleic acid binding"/>
    <property type="evidence" value="ECO:0007669"/>
    <property type="project" value="InterPro"/>
</dbReference>
<dbReference type="InterPro" id="IPR050092">
    <property type="entry name" value="RNase_H"/>
</dbReference>
<dbReference type="PROSITE" id="PS50879">
    <property type="entry name" value="RNASE_H_1"/>
    <property type="match status" value="1"/>
</dbReference>
<comment type="cofactor">
    <cofactor evidence="2">
        <name>Mg(2+)</name>
        <dbReference type="ChEBI" id="CHEBI:18420"/>
    </cofactor>
</comment>
<dbReference type="PANTHER" id="PTHR10642">
    <property type="entry name" value="RIBONUCLEASE H1"/>
    <property type="match status" value="1"/>
</dbReference>